<dbReference type="EC" id="2.7.13.3" evidence="2"/>
<evidence type="ECO:0000313" key="10">
    <source>
        <dbReference type="Proteomes" id="UP000006073"/>
    </source>
</evidence>
<dbReference type="eggNOG" id="COG4251">
    <property type="taxonomic scope" value="Bacteria"/>
</dbReference>
<dbReference type="InterPro" id="IPR052162">
    <property type="entry name" value="Sensor_kinase/Photoreceptor"/>
</dbReference>
<evidence type="ECO:0000259" key="8">
    <source>
        <dbReference type="PROSITE" id="PS50109"/>
    </source>
</evidence>
<keyword evidence="7" id="KW-1133">Transmembrane helix</keyword>
<evidence type="ECO:0000256" key="2">
    <source>
        <dbReference type="ARBA" id="ARBA00012438"/>
    </source>
</evidence>
<evidence type="ECO:0000256" key="7">
    <source>
        <dbReference type="SAM" id="Phobius"/>
    </source>
</evidence>
<dbReference type="InterPro" id="IPR004358">
    <property type="entry name" value="Sig_transdc_His_kin-like_C"/>
</dbReference>
<dbReference type="CDD" id="cd00082">
    <property type="entry name" value="HisKA"/>
    <property type="match status" value="1"/>
</dbReference>
<dbReference type="Pfam" id="PF02518">
    <property type="entry name" value="HATPase_c"/>
    <property type="match status" value="1"/>
</dbReference>
<dbReference type="Gene3D" id="1.10.287.130">
    <property type="match status" value="1"/>
</dbReference>
<dbReference type="PANTHER" id="PTHR43304">
    <property type="entry name" value="PHYTOCHROME-LIKE PROTEIN CPH1"/>
    <property type="match status" value="1"/>
</dbReference>
<feature type="transmembrane region" description="Helical" evidence="7">
    <location>
        <begin position="38"/>
        <end position="61"/>
    </location>
</feature>
<gene>
    <name evidence="9" type="ORF">A33Q_1386</name>
</gene>
<dbReference type="Pfam" id="PF00512">
    <property type="entry name" value="HisKA"/>
    <property type="match status" value="1"/>
</dbReference>
<organism evidence="9 10">
    <name type="scientific">Indibacter alkaliphilus (strain CCUG 57479 / KCTC 22604 / LW1)</name>
    <dbReference type="NCBI Taxonomy" id="1189612"/>
    <lineage>
        <taxon>Bacteria</taxon>
        <taxon>Pseudomonadati</taxon>
        <taxon>Bacteroidota</taxon>
        <taxon>Cytophagia</taxon>
        <taxon>Cytophagales</taxon>
        <taxon>Cyclobacteriaceae</taxon>
    </lineage>
</organism>
<keyword evidence="3" id="KW-0597">Phosphoprotein</keyword>
<keyword evidence="6" id="KW-0175">Coiled coil</keyword>
<keyword evidence="7" id="KW-0812">Transmembrane</keyword>
<comment type="catalytic activity">
    <reaction evidence="1">
        <text>ATP + protein L-histidine = ADP + protein N-phospho-L-histidine.</text>
        <dbReference type="EC" id="2.7.13.3"/>
    </reaction>
</comment>
<dbReference type="PRINTS" id="PR00344">
    <property type="entry name" value="BCTRLSENSOR"/>
</dbReference>
<evidence type="ECO:0000256" key="6">
    <source>
        <dbReference type="SAM" id="Coils"/>
    </source>
</evidence>
<dbReference type="RefSeq" id="WP_009032687.1">
    <property type="nucleotide sequence ID" value="NZ_ALWO02000023.1"/>
</dbReference>
<dbReference type="InterPro" id="IPR005467">
    <property type="entry name" value="His_kinase_dom"/>
</dbReference>
<accession>S2DIA3</accession>
<dbReference type="InterPro" id="IPR036097">
    <property type="entry name" value="HisK_dim/P_sf"/>
</dbReference>
<evidence type="ECO:0000256" key="5">
    <source>
        <dbReference type="ARBA" id="ARBA00022777"/>
    </source>
</evidence>
<dbReference type="InterPro" id="IPR003594">
    <property type="entry name" value="HATPase_dom"/>
</dbReference>
<dbReference type="PANTHER" id="PTHR43304:SF1">
    <property type="entry name" value="PAC DOMAIN-CONTAINING PROTEIN"/>
    <property type="match status" value="1"/>
</dbReference>
<feature type="domain" description="Histidine kinase" evidence="8">
    <location>
        <begin position="102"/>
        <end position="315"/>
    </location>
</feature>
<name>S2DIA3_INDAL</name>
<reference evidence="9 10" key="1">
    <citation type="journal article" date="2013" name="Genome Announc.">
        <title>Draft Genome Sequence of Indibacter alkaliphilus Strain LW1T, Isolated from Lonar Lake, a Haloalkaline Lake in the Buldana District of Maharashtra, India.</title>
        <authorList>
            <person name="Singh A."/>
            <person name="Kumar Jangir P."/>
            <person name="Sharma R."/>
            <person name="Singh A."/>
            <person name="Kumar Pinnaka A."/>
            <person name="Shivaji S."/>
        </authorList>
    </citation>
    <scope>NUCLEOTIDE SEQUENCE [LARGE SCALE GENOMIC DNA]</scope>
    <source>
        <strain evidence="10">CCUG 57479 / KCTC 22604 / LW1</strain>
    </source>
</reference>
<evidence type="ECO:0000313" key="9">
    <source>
        <dbReference type="EMBL" id="EOZ98732.1"/>
    </source>
</evidence>
<keyword evidence="10" id="KW-1185">Reference proteome</keyword>
<comment type="caution">
    <text evidence="9">The sequence shown here is derived from an EMBL/GenBank/DDBJ whole genome shotgun (WGS) entry which is preliminary data.</text>
</comment>
<evidence type="ECO:0000256" key="1">
    <source>
        <dbReference type="ARBA" id="ARBA00000085"/>
    </source>
</evidence>
<dbReference type="SUPFAM" id="SSF55874">
    <property type="entry name" value="ATPase domain of HSP90 chaperone/DNA topoisomerase II/histidine kinase"/>
    <property type="match status" value="1"/>
</dbReference>
<dbReference type="InterPro" id="IPR003661">
    <property type="entry name" value="HisK_dim/P_dom"/>
</dbReference>
<feature type="transmembrane region" description="Helical" evidence="7">
    <location>
        <begin position="7"/>
        <end position="32"/>
    </location>
</feature>
<sequence length="315" mass="36592">MKPELKVVLIYIAVGVFWILLSDKILLLIFGSNELEQIAYLQTVKGVFYVAMTGLLLYLLIRKYYEAMDKKVKELEVLNNKLEQKSKELENSNKDLEQFAFVISHDLQEPLRMVTSFLSQLQKKYGMQLDEKAQKYIFFAVNGAQRMKQIILDLLEFSRVGIYHENKEDIELNELLKEVKQDLRLLIAESKAKIQIEKLPILHIHRTPILQIFKNLLTNSLKYRSEDRPTQIELGVNDKADFWEFWIKDNGIGIEEEYFERIFVIFQRLFTADQYGGGTGIGLALVKKTVESYGGEISLQSKLGEGTTFFFTLPK</sequence>
<protein>
    <recommendedName>
        <fullName evidence="2">histidine kinase</fullName>
        <ecNumber evidence="2">2.7.13.3</ecNumber>
    </recommendedName>
</protein>
<dbReference type="Gene3D" id="3.30.565.10">
    <property type="entry name" value="Histidine kinase-like ATPase, C-terminal domain"/>
    <property type="match status" value="1"/>
</dbReference>
<keyword evidence="5 9" id="KW-0418">Kinase</keyword>
<keyword evidence="7" id="KW-0472">Membrane</keyword>
<dbReference type="OrthoDB" id="890870at2"/>
<dbReference type="STRING" id="1189612.A33Q_1386"/>
<dbReference type="Proteomes" id="UP000006073">
    <property type="component" value="Unassembled WGS sequence"/>
</dbReference>
<keyword evidence="4 9" id="KW-0808">Transferase</keyword>
<dbReference type="EMBL" id="ALWO02000023">
    <property type="protein sequence ID" value="EOZ98732.1"/>
    <property type="molecule type" value="Genomic_DNA"/>
</dbReference>
<dbReference type="GO" id="GO:0000155">
    <property type="term" value="F:phosphorelay sensor kinase activity"/>
    <property type="evidence" value="ECO:0007669"/>
    <property type="project" value="InterPro"/>
</dbReference>
<dbReference type="PROSITE" id="PS50109">
    <property type="entry name" value="HIS_KIN"/>
    <property type="match status" value="1"/>
</dbReference>
<proteinExistence type="predicted"/>
<dbReference type="InterPro" id="IPR036890">
    <property type="entry name" value="HATPase_C_sf"/>
</dbReference>
<dbReference type="SUPFAM" id="SSF47384">
    <property type="entry name" value="Homodimeric domain of signal transducing histidine kinase"/>
    <property type="match status" value="1"/>
</dbReference>
<evidence type="ECO:0000256" key="4">
    <source>
        <dbReference type="ARBA" id="ARBA00022679"/>
    </source>
</evidence>
<evidence type="ECO:0000256" key="3">
    <source>
        <dbReference type="ARBA" id="ARBA00022553"/>
    </source>
</evidence>
<dbReference type="SMART" id="SM00388">
    <property type="entry name" value="HisKA"/>
    <property type="match status" value="1"/>
</dbReference>
<dbReference type="SMART" id="SM00387">
    <property type="entry name" value="HATPase_c"/>
    <property type="match status" value="1"/>
</dbReference>
<dbReference type="AlphaFoldDB" id="S2DIA3"/>
<dbReference type="FunFam" id="3.30.565.10:FF:000006">
    <property type="entry name" value="Sensor histidine kinase WalK"/>
    <property type="match status" value="1"/>
</dbReference>
<feature type="coiled-coil region" evidence="6">
    <location>
        <begin position="61"/>
        <end position="99"/>
    </location>
</feature>